<gene>
    <name evidence="3" type="ORF">RX402_07425</name>
</gene>
<dbReference type="InterPro" id="IPR011089">
    <property type="entry name" value="GmrSD_C"/>
</dbReference>
<evidence type="ECO:0000259" key="1">
    <source>
        <dbReference type="Pfam" id="PF03235"/>
    </source>
</evidence>
<sequence>MSKLNIDQKSVRALFSEKKADFLIPDYQRPYAWGEKECQTLWDDLFLFAFPDNDCDKFNSDSDEYFLGPIVTFKNDDGKMEIIDGQQRLTTLMLLLRAFYEKYGSMKNDKAVKTSKFIEQCIWKTDEFGDPDKSALKIDSEVATDKEKGEFLNILKTGTLSDCEKSSYANNYRFFQQKIVDFLNTYPDWFSFFPIRIMNNCILLPIEAESQDTALRIFSTLNDRGKPLSDADIFKAQFYKYYSAKGEREVFIQKWKDLEVLCDSIFHPITGTPMDELFTRYMYYERAKQGIKSSTTEALRKFYERNAYSLLKNDQTFENLIDLANFWNDVQNQNVERFSDRVLRRLFVLNYAPNGMWTYFVSVYYMANRDSDGLLNDDRFYSFLNKITAFIWAYAVTNPGVNALRTPIFAEMINIVTGQPVRFSDYLFDTQKLQNAFDNYTFSNNRAITKAMLTWWAFQNSSQELLSLESVLEIEHIYARNRQEKEHSLSNPRNVESLGNKVLLEKRINIRASDYRFSDKVKYYTGFENNRKQKKEGTKIKELTDLAANATDFTESDIVERNAKIILNFITFMHNNDLLCED</sequence>
<reference evidence="3 4" key="1">
    <citation type="submission" date="2023-10" db="EMBL/GenBank/DDBJ databases">
        <title>Host Genetic Regulation of Human Gut Microbial Structural Variation.</title>
        <authorList>
            <person name="Harmsen H.J.M."/>
        </authorList>
    </citation>
    <scope>NUCLEOTIDE SEQUENCE [LARGE SCALE GENOMIC DNA]</scope>
    <source>
        <strain evidence="3 4">HTF-F</strain>
    </source>
</reference>
<accession>A0ABU3TZ37</accession>
<proteinExistence type="predicted"/>
<dbReference type="PANTHER" id="PTHR35149">
    <property type="entry name" value="SLL5132 PROTEIN"/>
    <property type="match status" value="1"/>
</dbReference>
<dbReference type="Proteomes" id="UP001263246">
    <property type="component" value="Unassembled WGS sequence"/>
</dbReference>
<organism evidence="3 4">
    <name type="scientific">Faecalibacterium wellingii</name>
    <dbReference type="NCBI Taxonomy" id="2929491"/>
    <lineage>
        <taxon>Bacteria</taxon>
        <taxon>Bacillati</taxon>
        <taxon>Bacillota</taxon>
        <taxon>Clostridia</taxon>
        <taxon>Eubacteriales</taxon>
        <taxon>Oscillospiraceae</taxon>
        <taxon>Faecalibacterium</taxon>
    </lineage>
</organism>
<dbReference type="EMBL" id="JAWHPR010000003">
    <property type="protein sequence ID" value="MDU8688574.1"/>
    <property type="molecule type" value="Genomic_DNA"/>
</dbReference>
<dbReference type="Pfam" id="PF03235">
    <property type="entry name" value="GmrSD_N"/>
    <property type="match status" value="1"/>
</dbReference>
<evidence type="ECO:0000259" key="2">
    <source>
        <dbReference type="Pfam" id="PF07510"/>
    </source>
</evidence>
<dbReference type="PANTHER" id="PTHR35149:SF2">
    <property type="entry name" value="DUF262 DOMAIN-CONTAINING PROTEIN"/>
    <property type="match status" value="1"/>
</dbReference>
<comment type="caution">
    <text evidence="3">The sequence shown here is derived from an EMBL/GenBank/DDBJ whole genome shotgun (WGS) entry which is preliminary data.</text>
</comment>
<dbReference type="InterPro" id="IPR004919">
    <property type="entry name" value="GmrSD_N"/>
</dbReference>
<feature type="domain" description="GmrSD restriction endonucleases C-terminal" evidence="2">
    <location>
        <begin position="432"/>
        <end position="565"/>
    </location>
</feature>
<protein>
    <submittedName>
        <fullName evidence="3">DUF262 domain-containing protein</fullName>
    </submittedName>
</protein>
<dbReference type="RefSeq" id="WP_249236837.1">
    <property type="nucleotide sequence ID" value="NZ_CP094473.1"/>
</dbReference>
<evidence type="ECO:0000313" key="3">
    <source>
        <dbReference type="EMBL" id="MDU8688574.1"/>
    </source>
</evidence>
<dbReference type="Pfam" id="PF07510">
    <property type="entry name" value="GmrSD_C"/>
    <property type="match status" value="1"/>
</dbReference>
<evidence type="ECO:0000313" key="4">
    <source>
        <dbReference type="Proteomes" id="UP001263246"/>
    </source>
</evidence>
<keyword evidence="4" id="KW-1185">Reference proteome</keyword>
<feature type="domain" description="GmrSD restriction endonucleases N-terminal" evidence="1">
    <location>
        <begin position="13"/>
        <end position="238"/>
    </location>
</feature>
<name>A0ABU3TZ37_9FIRM</name>